<protein>
    <recommendedName>
        <fullName evidence="7">Glutamate--tRNA ligase</fullName>
        <ecNumber evidence="7">6.1.1.17</ecNumber>
    </recommendedName>
    <alternativeName>
        <fullName evidence="7">Glutamyl-tRNA synthetase</fullName>
        <shortName evidence="7">GluRS</shortName>
    </alternativeName>
</protein>
<dbReference type="NCBIfam" id="TIGR00464">
    <property type="entry name" value="gltX_bact"/>
    <property type="match status" value="1"/>
</dbReference>
<keyword evidence="7" id="KW-0963">Cytoplasm</keyword>
<dbReference type="RefSeq" id="WP_382380968.1">
    <property type="nucleotide sequence ID" value="NZ_JBHMEZ010000001.1"/>
</dbReference>
<dbReference type="InterPro" id="IPR033910">
    <property type="entry name" value="GluRS_core"/>
</dbReference>
<dbReference type="PROSITE" id="PS00178">
    <property type="entry name" value="AA_TRNA_LIGASE_I"/>
    <property type="match status" value="1"/>
</dbReference>
<evidence type="ECO:0000256" key="2">
    <source>
        <dbReference type="ARBA" id="ARBA00022598"/>
    </source>
</evidence>
<dbReference type="Gene3D" id="1.10.10.350">
    <property type="match status" value="1"/>
</dbReference>
<evidence type="ECO:0000313" key="11">
    <source>
        <dbReference type="Proteomes" id="UP001589605"/>
    </source>
</evidence>
<dbReference type="PRINTS" id="PR00987">
    <property type="entry name" value="TRNASYNTHGLU"/>
</dbReference>
<name>A0ABV5EYL5_9FLAO</name>
<dbReference type="InterPro" id="IPR004527">
    <property type="entry name" value="Glu-tRNA-ligase_bac/mito"/>
</dbReference>
<proteinExistence type="inferred from homology"/>
<sequence>MTKNVRVRFAPSPTGPLHIGGVRTALFNYLFAKKHNGTFVLRIEDTDQNRYVEGAENYIIDALNWCNIPFDEGPGKNEKFGPYRQSERKGLYKAYAEELIASGNAYYAFDTAESLDAARKDHEANGKTFIYNWHNRLKLTNSLSLSAEETQEKLEAGEDYVIRFKSPQDETLRLKDMIRGDIKIDTNILDDKVLFKSDGMPTYHLANIVDDHLMEITHVIRGEEWLPSLALHYQLYKAFGWESPEFAHLPLILKPTGKGKLSKRDGDKLGFPVFPLEWIDPKTNDVSRGYKEDGYFADAMINFLAFLGWNPGTEQELFSLDELIEAFDIERVHKAGARFDPDKIKWFNHHYMQEQHNYELAEAFKAEREALKDIDINYVSMAVNLIKERATFVSDLWDLSHFFFEAPKTYDEKAYKKAIKDDTRELLSELATLINTIEDYTTETLQTTIKGWITSKEIGFGKVMMPLRLALVGALQGPEVFDIMFMIGKKESIERIENLATGI</sequence>
<dbReference type="InterPro" id="IPR049940">
    <property type="entry name" value="GluQ/Sye"/>
</dbReference>
<evidence type="ECO:0000259" key="8">
    <source>
        <dbReference type="Pfam" id="PF00749"/>
    </source>
</evidence>
<feature type="binding site" evidence="7">
    <location>
        <position position="263"/>
    </location>
    <ligand>
        <name>ATP</name>
        <dbReference type="ChEBI" id="CHEBI:30616"/>
    </ligand>
</feature>
<dbReference type="EC" id="6.1.1.17" evidence="7"/>
<dbReference type="SUPFAM" id="SSF52374">
    <property type="entry name" value="Nucleotidylyl transferase"/>
    <property type="match status" value="1"/>
</dbReference>
<evidence type="ECO:0000256" key="5">
    <source>
        <dbReference type="ARBA" id="ARBA00022917"/>
    </source>
</evidence>
<dbReference type="PANTHER" id="PTHR43311">
    <property type="entry name" value="GLUTAMATE--TRNA LIGASE"/>
    <property type="match status" value="1"/>
</dbReference>
<dbReference type="HAMAP" id="MF_00022">
    <property type="entry name" value="Glu_tRNA_synth_type1"/>
    <property type="match status" value="1"/>
</dbReference>
<comment type="caution">
    <text evidence="10">The sequence shown here is derived from an EMBL/GenBank/DDBJ whole genome shotgun (WGS) entry which is preliminary data.</text>
</comment>
<comment type="catalytic activity">
    <reaction evidence="7">
        <text>tRNA(Glu) + L-glutamate + ATP = L-glutamyl-tRNA(Glu) + AMP + diphosphate</text>
        <dbReference type="Rhea" id="RHEA:23540"/>
        <dbReference type="Rhea" id="RHEA-COMP:9663"/>
        <dbReference type="Rhea" id="RHEA-COMP:9680"/>
        <dbReference type="ChEBI" id="CHEBI:29985"/>
        <dbReference type="ChEBI" id="CHEBI:30616"/>
        <dbReference type="ChEBI" id="CHEBI:33019"/>
        <dbReference type="ChEBI" id="CHEBI:78442"/>
        <dbReference type="ChEBI" id="CHEBI:78520"/>
        <dbReference type="ChEBI" id="CHEBI:456215"/>
        <dbReference type="EC" id="6.1.1.17"/>
    </reaction>
</comment>
<dbReference type="InterPro" id="IPR045462">
    <property type="entry name" value="aa-tRNA-synth_I_cd-bd"/>
</dbReference>
<evidence type="ECO:0000313" key="10">
    <source>
        <dbReference type="EMBL" id="MFB9052013.1"/>
    </source>
</evidence>
<dbReference type="Proteomes" id="UP001589605">
    <property type="component" value="Unassembled WGS sequence"/>
</dbReference>
<evidence type="ECO:0000256" key="6">
    <source>
        <dbReference type="ARBA" id="ARBA00023146"/>
    </source>
</evidence>
<dbReference type="EMBL" id="JBHMEZ010000001">
    <property type="protein sequence ID" value="MFB9052013.1"/>
    <property type="molecule type" value="Genomic_DNA"/>
</dbReference>
<dbReference type="Pfam" id="PF00749">
    <property type="entry name" value="tRNA-synt_1c"/>
    <property type="match status" value="1"/>
</dbReference>
<dbReference type="InterPro" id="IPR008925">
    <property type="entry name" value="aa_tRNA-synth_I_cd-bd_sf"/>
</dbReference>
<comment type="function">
    <text evidence="7">Catalyzes the attachment of glutamate to tRNA(Glu) in a two-step reaction: glutamate is first activated by ATP to form Glu-AMP and then transferred to the acceptor end of tRNA(Glu).</text>
</comment>
<keyword evidence="4 7" id="KW-0067">ATP-binding</keyword>
<evidence type="ECO:0000259" key="9">
    <source>
        <dbReference type="Pfam" id="PF19269"/>
    </source>
</evidence>
<feature type="domain" description="Glutamyl/glutaminyl-tRNA synthetase class Ib catalytic" evidence="8">
    <location>
        <begin position="4"/>
        <end position="346"/>
    </location>
</feature>
<feature type="short sequence motif" description="'KMSKS' region" evidence="7">
    <location>
        <begin position="260"/>
        <end position="264"/>
    </location>
</feature>
<reference evidence="10 11" key="1">
    <citation type="submission" date="2024-09" db="EMBL/GenBank/DDBJ databases">
        <authorList>
            <person name="Sun Q."/>
            <person name="Mori K."/>
        </authorList>
    </citation>
    <scope>NUCLEOTIDE SEQUENCE [LARGE SCALE GENOMIC DNA]</scope>
    <source>
        <strain evidence="10 11">CECT 8286</strain>
    </source>
</reference>
<dbReference type="InterPro" id="IPR020058">
    <property type="entry name" value="Glu/Gln-tRNA-synth_Ib_cat-dom"/>
</dbReference>
<keyword evidence="6 7" id="KW-0030">Aminoacyl-tRNA synthetase</keyword>
<dbReference type="SUPFAM" id="SSF48163">
    <property type="entry name" value="An anticodon-binding domain of class I aminoacyl-tRNA synthetases"/>
    <property type="match status" value="1"/>
</dbReference>
<keyword evidence="2 7" id="KW-0436">Ligase</keyword>
<dbReference type="Pfam" id="PF19269">
    <property type="entry name" value="Anticodon_2"/>
    <property type="match status" value="1"/>
</dbReference>
<dbReference type="InterPro" id="IPR014729">
    <property type="entry name" value="Rossmann-like_a/b/a_fold"/>
</dbReference>
<dbReference type="PANTHER" id="PTHR43311:SF2">
    <property type="entry name" value="GLUTAMATE--TRNA LIGASE, MITOCHONDRIAL-RELATED"/>
    <property type="match status" value="1"/>
</dbReference>
<comment type="subunit">
    <text evidence="7">Monomer.</text>
</comment>
<evidence type="ECO:0000256" key="4">
    <source>
        <dbReference type="ARBA" id="ARBA00022840"/>
    </source>
</evidence>
<evidence type="ECO:0000256" key="7">
    <source>
        <dbReference type="HAMAP-Rule" id="MF_00022"/>
    </source>
</evidence>
<keyword evidence="11" id="KW-1185">Reference proteome</keyword>
<keyword evidence="3 7" id="KW-0547">Nucleotide-binding</keyword>
<feature type="short sequence motif" description="'HIGH' region" evidence="7">
    <location>
        <begin position="11"/>
        <end position="21"/>
    </location>
</feature>
<comment type="subcellular location">
    <subcellularLocation>
        <location evidence="7">Cytoplasm</location>
    </subcellularLocation>
</comment>
<dbReference type="InterPro" id="IPR000924">
    <property type="entry name" value="Glu/Gln-tRNA-synth"/>
</dbReference>
<dbReference type="InterPro" id="IPR020751">
    <property type="entry name" value="aa-tRNA-synth_I_codon-bd_sub2"/>
</dbReference>
<evidence type="ECO:0000256" key="3">
    <source>
        <dbReference type="ARBA" id="ARBA00022741"/>
    </source>
</evidence>
<organism evidence="10 11">
    <name type="scientific">Formosa undariae</name>
    <dbReference type="NCBI Taxonomy" id="1325436"/>
    <lineage>
        <taxon>Bacteria</taxon>
        <taxon>Pseudomonadati</taxon>
        <taxon>Bacteroidota</taxon>
        <taxon>Flavobacteriia</taxon>
        <taxon>Flavobacteriales</taxon>
        <taxon>Flavobacteriaceae</taxon>
        <taxon>Formosa</taxon>
    </lineage>
</organism>
<dbReference type="Gene3D" id="3.40.50.620">
    <property type="entry name" value="HUPs"/>
    <property type="match status" value="1"/>
</dbReference>
<evidence type="ECO:0000256" key="1">
    <source>
        <dbReference type="ARBA" id="ARBA00007894"/>
    </source>
</evidence>
<dbReference type="InterPro" id="IPR001412">
    <property type="entry name" value="aa-tRNA-synth_I_CS"/>
</dbReference>
<accession>A0ABV5EYL5</accession>
<feature type="domain" description="Aminoacyl-tRNA synthetase class I anticodon-binding" evidence="9">
    <location>
        <begin position="368"/>
        <end position="498"/>
    </location>
</feature>
<dbReference type="CDD" id="cd00808">
    <property type="entry name" value="GluRS_core"/>
    <property type="match status" value="1"/>
</dbReference>
<keyword evidence="5 7" id="KW-0648">Protein biosynthesis</keyword>
<dbReference type="GO" id="GO:0004818">
    <property type="term" value="F:glutamate-tRNA ligase activity"/>
    <property type="evidence" value="ECO:0007669"/>
    <property type="project" value="UniProtKB-EC"/>
</dbReference>
<gene>
    <name evidence="7 10" type="primary">gltX</name>
    <name evidence="10" type="ORF">ACFFVB_02865</name>
</gene>
<comment type="similarity">
    <text evidence="1 7">Belongs to the class-I aminoacyl-tRNA synthetase family. Glutamate--tRNA ligase type 1 subfamily.</text>
</comment>
<comment type="caution">
    <text evidence="7">Lacks conserved residue(s) required for the propagation of feature annotation.</text>
</comment>